<evidence type="ECO:0000256" key="1">
    <source>
        <dbReference type="ARBA" id="ARBA00004651"/>
    </source>
</evidence>
<dbReference type="InterPro" id="IPR000802">
    <property type="entry name" value="Arsenical_pump_ArsB"/>
</dbReference>
<keyword evidence="3" id="KW-0813">Transport</keyword>
<comment type="subcellular location">
    <subcellularLocation>
        <location evidence="1">Cell membrane</location>
        <topology evidence="1">Multi-pass membrane protein</topology>
    </subcellularLocation>
</comment>
<evidence type="ECO:0000259" key="9">
    <source>
        <dbReference type="Pfam" id="PF03600"/>
    </source>
</evidence>
<protein>
    <submittedName>
        <fullName evidence="10">Transporter, YbiR family</fullName>
    </submittedName>
</protein>
<feature type="transmembrane region" description="Helical" evidence="8">
    <location>
        <begin position="280"/>
        <end position="298"/>
    </location>
</feature>
<keyword evidence="4" id="KW-1003">Cell membrane</keyword>
<dbReference type="PRINTS" id="PR00758">
    <property type="entry name" value="ARSENICPUMP"/>
</dbReference>
<dbReference type="GO" id="GO:0005886">
    <property type="term" value="C:plasma membrane"/>
    <property type="evidence" value="ECO:0007669"/>
    <property type="project" value="UniProtKB-SubCell"/>
</dbReference>
<dbReference type="AlphaFoldDB" id="A0A0N8KQB9"/>
<feature type="transmembrane region" description="Helical" evidence="8">
    <location>
        <begin position="228"/>
        <end position="247"/>
    </location>
</feature>
<feature type="transmembrane region" description="Helical" evidence="8">
    <location>
        <begin position="318"/>
        <end position="341"/>
    </location>
</feature>
<comment type="caution">
    <text evidence="10">The sequence shown here is derived from an EMBL/GenBank/DDBJ whole genome shotgun (WGS) entry which is preliminary data.</text>
</comment>
<feature type="transmembrane region" description="Helical" evidence="8">
    <location>
        <begin position="25"/>
        <end position="42"/>
    </location>
</feature>
<evidence type="ECO:0000256" key="8">
    <source>
        <dbReference type="SAM" id="Phobius"/>
    </source>
</evidence>
<feature type="transmembrane region" description="Helical" evidence="8">
    <location>
        <begin position="407"/>
        <end position="425"/>
    </location>
</feature>
<feature type="transmembrane region" description="Helical" evidence="8">
    <location>
        <begin position="148"/>
        <end position="166"/>
    </location>
</feature>
<gene>
    <name evidence="10" type="ORF">MPEBLZ_03734</name>
</gene>
<dbReference type="Proteomes" id="UP000050360">
    <property type="component" value="Unassembled WGS sequence"/>
</dbReference>
<evidence type="ECO:0000256" key="4">
    <source>
        <dbReference type="ARBA" id="ARBA00022475"/>
    </source>
</evidence>
<dbReference type="EMBL" id="LKCM01000311">
    <property type="protein sequence ID" value="KPQ41706.1"/>
    <property type="molecule type" value="Genomic_DNA"/>
</dbReference>
<comment type="similarity">
    <text evidence="2">Belongs to the CitM (TC 2.A.11) transporter family.</text>
</comment>
<dbReference type="InterPro" id="IPR004680">
    <property type="entry name" value="Cit_transptr-like_dom"/>
</dbReference>
<reference evidence="10 11" key="1">
    <citation type="submission" date="2015-09" db="EMBL/GenBank/DDBJ databases">
        <title>A metagenomics-based metabolic model of nitrate-dependent anaerobic oxidation of methane by Methanoperedens-like archaea.</title>
        <authorList>
            <person name="Arshad A."/>
            <person name="Speth D.R."/>
            <person name="De Graaf R.M."/>
            <person name="Op Den Camp H.J."/>
            <person name="Jetten M.S."/>
            <person name="Welte C.U."/>
        </authorList>
    </citation>
    <scope>NUCLEOTIDE SEQUENCE [LARGE SCALE GENOMIC DNA]</scope>
</reference>
<name>A0A0N8KQB9_9EURY</name>
<evidence type="ECO:0000313" key="10">
    <source>
        <dbReference type="EMBL" id="KPQ41706.1"/>
    </source>
</evidence>
<feature type="transmembrane region" description="Helical" evidence="8">
    <location>
        <begin position="362"/>
        <end position="387"/>
    </location>
</feature>
<keyword evidence="6 8" id="KW-1133">Transmembrane helix</keyword>
<evidence type="ECO:0000256" key="5">
    <source>
        <dbReference type="ARBA" id="ARBA00022692"/>
    </source>
</evidence>
<organism evidence="10 11">
    <name type="scientific">Candidatus Methanoperedens nitratireducens</name>
    <dbReference type="NCBI Taxonomy" id="1392998"/>
    <lineage>
        <taxon>Archaea</taxon>
        <taxon>Methanobacteriati</taxon>
        <taxon>Methanobacteriota</taxon>
        <taxon>Stenosarchaea group</taxon>
        <taxon>Methanomicrobia</taxon>
        <taxon>Methanosarcinales</taxon>
        <taxon>ANME-2 cluster</taxon>
        <taxon>Candidatus Methanoperedentaceae</taxon>
        <taxon>Candidatus Methanoperedens</taxon>
    </lineage>
</organism>
<dbReference type="GO" id="GO:0015105">
    <property type="term" value="F:arsenite transmembrane transporter activity"/>
    <property type="evidence" value="ECO:0007669"/>
    <property type="project" value="InterPro"/>
</dbReference>
<feature type="domain" description="Citrate transporter-like" evidence="9">
    <location>
        <begin position="14"/>
        <end position="358"/>
    </location>
</feature>
<dbReference type="PANTHER" id="PTHR43302:SF5">
    <property type="entry name" value="TRANSPORTER ARSB-RELATED"/>
    <property type="match status" value="1"/>
</dbReference>
<feature type="transmembrane region" description="Helical" evidence="8">
    <location>
        <begin position="63"/>
        <end position="82"/>
    </location>
</feature>
<sequence length="429" mass="46768">MNQLLAVGVFLFTYALIVLKPKKINEAHAALIGAVLSVIFLLKPHQVLEALGISTQEMPVPLVTTWNVVIILITLMIISSLLDDYGFFAYCARKAIHASGNSGHKLFLYTYLVVSSIALFAGNDVVILTTTPIILIFCKNAGINPKPYMYASFFAANTFSIPLYIGNLTNILIGDSFGLDYFGFTGYMFLPTIAAASVNYHLLKYIFRKQIPLSFSLKDDFEVTIKNKPIVTLGLVVLLGVIIFGGIANYYKVPISFVTLSGALILLISERRIAHRLNMISWNVVVFVIGLFIVVKSLDASGVNSKIGEMVFTGLSDNIFIAIYSMSLLSALMCNLVNNIPMTAMMLSIIQQANLSPSMNTAMGYSLVIGSNLGANFTTFGALAGILWLESARRYGWNTTMTDLLKIGLFVTPIAILGASIVLAVELSF</sequence>
<dbReference type="PANTHER" id="PTHR43302">
    <property type="entry name" value="TRANSPORTER ARSB-RELATED"/>
    <property type="match status" value="1"/>
</dbReference>
<keyword evidence="7 8" id="KW-0472">Membrane</keyword>
<evidence type="ECO:0000256" key="7">
    <source>
        <dbReference type="ARBA" id="ARBA00023136"/>
    </source>
</evidence>
<feature type="transmembrane region" description="Helical" evidence="8">
    <location>
        <begin position="186"/>
        <end position="207"/>
    </location>
</feature>
<dbReference type="Pfam" id="PF03600">
    <property type="entry name" value="CitMHS"/>
    <property type="match status" value="1"/>
</dbReference>
<accession>A0A0N8KQB9</accession>
<keyword evidence="5 8" id="KW-0812">Transmembrane</keyword>
<proteinExistence type="inferred from homology"/>
<feature type="transmembrane region" description="Helical" evidence="8">
    <location>
        <begin position="108"/>
        <end position="136"/>
    </location>
</feature>
<feature type="transmembrane region" description="Helical" evidence="8">
    <location>
        <begin position="253"/>
        <end position="268"/>
    </location>
</feature>
<evidence type="ECO:0000256" key="2">
    <source>
        <dbReference type="ARBA" id="ARBA00009843"/>
    </source>
</evidence>
<evidence type="ECO:0000313" key="11">
    <source>
        <dbReference type="Proteomes" id="UP000050360"/>
    </source>
</evidence>
<evidence type="ECO:0000256" key="6">
    <source>
        <dbReference type="ARBA" id="ARBA00022989"/>
    </source>
</evidence>
<evidence type="ECO:0000256" key="3">
    <source>
        <dbReference type="ARBA" id="ARBA00022448"/>
    </source>
</evidence>